<evidence type="ECO:0000313" key="3">
    <source>
        <dbReference type="Proteomes" id="UP001164929"/>
    </source>
</evidence>
<keyword evidence="3" id="KW-1185">Reference proteome</keyword>
<name>A0AAD6MHJ5_9ROSI</name>
<dbReference type="Proteomes" id="UP001164929">
    <property type="component" value="Chromosome 9"/>
</dbReference>
<keyword evidence="1" id="KW-0812">Transmembrane</keyword>
<evidence type="ECO:0000256" key="1">
    <source>
        <dbReference type="SAM" id="Phobius"/>
    </source>
</evidence>
<accession>A0AAD6MHJ5</accession>
<reference evidence="2" key="1">
    <citation type="journal article" date="2023" name="Mol. Ecol. Resour.">
        <title>Chromosome-level genome assembly of a triploid poplar Populus alba 'Berolinensis'.</title>
        <authorList>
            <person name="Chen S."/>
            <person name="Yu Y."/>
            <person name="Wang X."/>
            <person name="Wang S."/>
            <person name="Zhang T."/>
            <person name="Zhou Y."/>
            <person name="He R."/>
            <person name="Meng N."/>
            <person name="Wang Y."/>
            <person name="Liu W."/>
            <person name="Liu Z."/>
            <person name="Liu J."/>
            <person name="Guo Q."/>
            <person name="Huang H."/>
            <person name="Sederoff R.R."/>
            <person name="Wang G."/>
            <person name="Qu G."/>
            <person name="Chen S."/>
        </authorList>
    </citation>
    <scope>NUCLEOTIDE SEQUENCE</scope>
    <source>
        <strain evidence="2">SC-2020</strain>
    </source>
</reference>
<comment type="caution">
    <text evidence="2">The sequence shown here is derived from an EMBL/GenBank/DDBJ whole genome shotgun (WGS) entry which is preliminary data.</text>
</comment>
<proteinExistence type="predicted"/>
<keyword evidence="1" id="KW-1133">Transmembrane helix</keyword>
<sequence length="59" mass="6805">MFYHGSSVKLQHPSCHAASYPPFQLITFTLQLIAIFCTLSSSQKPRSFCLARSFHFRLR</sequence>
<organism evidence="2 3">
    <name type="scientific">Populus alba x Populus x berolinensis</name>
    <dbReference type="NCBI Taxonomy" id="444605"/>
    <lineage>
        <taxon>Eukaryota</taxon>
        <taxon>Viridiplantae</taxon>
        <taxon>Streptophyta</taxon>
        <taxon>Embryophyta</taxon>
        <taxon>Tracheophyta</taxon>
        <taxon>Spermatophyta</taxon>
        <taxon>Magnoliopsida</taxon>
        <taxon>eudicotyledons</taxon>
        <taxon>Gunneridae</taxon>
        <taxon>Pentapetalae</taxon>
        <taxon>rosids</taxon>
        <taxon>fabids</taxon>
        <taxon>Malpighiales</taxon>
        <taxon>Salicaceae</taxon>
        <taxon>Saliceae</taxon>
        <taxon>Populus</taxon>
    </lineage>
</organism>
<gene>
    <name evidence="2" type="ORF">NC653_023573</name>
</gene>
<dbReference type="AlphaFoldDB" id="A0AAD6MHJ5"/>
<dbReference type="EMBL" id="JAQIZT010000009">
    <property type="protein sequence ID" value="KAJ6985663.1"/>
    <property type="molecule type" value="Genomic_DNA"/>
</dbReference>
<protein>
    <submittedName>
        <fullName evidence="2">Uncharacterized protein</fullName>
    </submittedName>
</protein>
<feature type="transmembrane region" description="Helical" evidence="1">
    <location>
        <begin position="20"/>
        <end position="39"/>
    </location>
</feature>
<evidence type="ECO:0000313" key="2">
    <source>
        <dbReference type="EMBL" id="KAJ6985663.1"/>
    </source>
</evidence>
<keyword evidence="1" id="KW-0472">Membrane</keyword>